<dbReference type="RefSeq" id="WP_111351954.1">
    <property type="nucleotide sequence ID" value="NZ_JAIWKD010000009.1"/>
</dbReference>
<keyword evidence="2 9" id="KW-0813">Transport</keyword>
<reference evidence="11 12" key="1">
    <citation type="submission" date="2018-05" db="EMBL/GenBank/DDBJ databases">
        <title>Acuticoccus sediminis sp. nov., isolated from deep-sea sediment of Indian Ocean.</title>
        <authorList>
            <person name="Liu X."/>
            <person name="Lai Q."/>
            <person name="Du Y."/>
            <person name="Sun F."/>
            <person name="Zhang X."/>
            <person name="Wang S."/>
            <person name="Shao Z."/>
        </authorList>
    </citation>
    <scope>NUCLEOTIDE SEQUENCE [LARGE SCALE GENOMIC DNA]</scope>
    <source>
        <strain evidence="11 12">PTG4-2</strain>
    </source>
</reference>
<evidence type="ECO:0000256" key="2">
    <source>
        <dbReference type="ARBA" id="ARBA00022448"/>
    </source>
</evidence>
<evidence type="ECO:0000256" key="5">
    <source>
        <dbReference type="ARBA" id="ARBA00022856"/>
    </source>
</evidence>
<keyword evidence="6" id="KW-0653">Protein transport</keyword>
<gene>
    <name evidence="11" type="ORF">DLJ53_29760</name>
</gene>
<dbReference type="EMBL" id="QHHQ01000009">
    <property type="protein sequence ID" value="RAH97384.1"/>
    <property type="molecule type" value="Genomic_DNA"/>
</dbReference>
<feature type="transmembrane region" description="Helical" evidence="9">
    <location>
        <begin position="212"/>
        <end position="237"/>
    </location>
</feature>
<dbReference type="PANTHER" id="PTHR43386">
    <property type="entry name" value="OLIGOPEPTIDE TRANSPORT SYSTEM PERMEASE PROTEIN APPC"/>
    <property type="match status" value="1"/>
</dbReference>
<feature type="transmembrane region" description="Helical" evidence="9">
    <location>
        <begin position="139"/>
        <end position="166"/>
    </location>
</feature>
<dbReference type="InterPro" id="IPR035906">
    <property type="entry name" value="MetI-like_sf"/>
</dbReference>
<evidence type="ECO:0000256" key="1">
    <source>
        <dbReference type="ARBA" id="ARBA00004651"/>
    </source>
</evidence>
<protein>
    <recommendedName>
        <fullName evidence="10">ABC transmembrane type-1 domain-containing protein</fullName>
    </recommendedName>
</protein>
<dbReference type="SUPFAM" id="SSF161098">
    <property type="entry name" value="MetI-like"/>
    <property type="match status" value="1"/>
</dbReference>
<dbReference type="InterPro" id="IPR000515">
    <property type="entry name" value="MetI-like"/>
</dbReference>
<evidence type="ECO:0000313" key="11">
    <source>
        <dbReference type="EMBL" id="RAH97384.1"/>
    </source>
</evidence>
<dbReference type="Pfam" id="PF12911">
    <property type="entry name" value="OppC_N"/>
    <property type="match status" value="1"/>
</dbReference>
<dbReference type="Gene3D" id="1.10.3720.10">
    <property type="entry name" value="MetI-like"/>
    <property type="match status" value="1"/>
</dbReference>
<dbReference type="CDD" id="cd06261">
    <property type="entry name" value="TM_PBP2"/>
    <property type="match status" value="1"/>
</dbReference>
<evidence type="ECO:0000256" key="3">
    <source>
        <dbReference type="ARBA" id="ARBA00022475"/>
    </source>
</evidence>
<sequence>MTSASPRTGVHAPAAPRRRRALRKFLRSRTGVAGIIIVSLYLVVALFAPWLAPNDPNAIDLLNVSTPPSAEHWMGTDNFGRDILSRVVYGARTSLLLGFCVVGIASVAGVFFGALAGYHRGRFDRVIVFLTDVMMTMPTIIVALAIITILGAGLVSTIVAIAIAAVPRLIRISRSAVMQVRELEFVQSTKALGAPDSFIIVRHVVPNSLAPVIVQASLLMAEAVLVGAGLGFLGLGVAPPLAEWGQMLAEGRGYLRSAAFISVFPGLAIIGLVLGLNLLGDGLRDTFDVRTQ</sequence>
<comment type="subcellular location">
    <subcellularLocation>
        <location evidence="1 9">Cell membrane</location>
        <topology evidence="1 9">Multi-pass membrane protein</topology>
    </subcellularLocation>
</comment>
<feature type="domain" description="ABC transmembrane type-1" evidence="10">
    <location>
        <begin position="91"/>
        <end position="280"/>
    </location>
</feature>
<dbReference type="PROSITE" id="PS50928">
    <property type="entry name" value="ABC_TM1"/>
    <property type="match status" value="1"/>
</dbReference>
<keyword evidence="5" id="KW-0571">Peptide transport</keyword>
<keyword evidence="3" id="KW-1003">Cell membrane</keyword>
<dbReference type="InterPro" id="IPR025966">
    <property type="entry name" value="OppC_N"/>
</dbReference>
<name>A0A8B2NLZ3_9HYPH</name>
<dbReference type="OrthoDB" id="9766870at2"/>
<feature type="transmembrane region" description="Helical" evidence="9">
    <location>
        <begin position="95"/>
        <end position="118"/>
    </location>
</feature>
<dbReference type="GO" id="GO:0015833">
    <property type="term" value="P:peptide transport"/>
    <property type="evidence" value="ECO:0007669"/>
    <property type="project" value="UniProtKB-KW"/>
</dbReference>
<dbReference type="GO" id="GO:0055085">
    <property type="term" value="P:transmembrane transport"/>
    <property type="evidence" value="ECO:0007669"/>
    <property type="project" value="InterPro"/>
</dbReference>
<accession>A0A8B2NLZ3</accession>
<dbReference type="GO" id="GO:0005886">
    <property type="term" value="C:plasma membrane"/>
    <property type="evidence" value="ECO:0007669"/>
    <property type="project" value="UniProtKB-SubCell"/>
</dbReference>
<keyword evidence="7 9" id="KW-1133">Transmembrane helix</keyword>
<dbReference type="GO" id="GO:0015031">
    <property type="term" value="P:protein transport"/>
    <property type="evidence" value="ECO:0007669"/>
    <property type="project" value="UniProtKB-KW"/>
</dbReference>
<organism evidence="11 12">
    <name type="scientific">Acuticoccus sediminis</name>
    <dbReference type="NCBI Taxonomy" id="2184697"/>
    <lineage>
        <taxon>Bacteria</taxon>
        <taxon>Pseudomonadati</taxon>
        <taxon>Pseudomonadota</taxon>
        <taxon>Alphaproteobacteria</taxon>
        <taxon>Hyphomicrobiales</taxon>
        <taxon>Amorphaceae</taxon>
        <taxon>Acuticoccus</taxon>
    </lineage>
</organism>
<keyword evidence="4 9" id="KW-0812">Transmembrane</keyword>
<evidence type="ECO:0000259" key="10">
    <source>
        <dbReference type="PROSITE" id="PS50928"/>
    </source>
</evidence>
<comment type="caution">
    <text evidence="11">The sequence shown here is derived from an EMBL/GenBank/DDBJ whole genome shotgun (WGS) entry which is preliminary data.</text>
</comment>
<dbReference type="Pfam" id="PF00528">
    <property type="entry name" value="BPD_transp_1"/>
    <property type="match status" value="1"/>
</dbReference>
<dbReference type="PANTHER" id="PTHR43386:SF1">
    <property type="entry name" value="D,D-DIPEPTIDE TRANSPORT SYSTEM PERMEASE PROTEIN DDPC-RELATED"/>
    <property type="match status" value="1"/>
</dbReference>
<feature type="transmembrane region" description="Helical" evidence="9">
    <location>
        <begin position="258"/>
        <end position="279"/>
    </location>
</feature>
<evidence type="ECO:0000256" key="6">
    <source>
        <dbReference type="ARBA" id="ARBA00022927"/>
    </source>
</evidence>
<keyword evidence="8 9" id="KW-0472">Membrane</keyword>
<feature type="transmembrane region" description="Helical" evidence="9">
    <location>
        <begin position="30"/>
        <end position="52"/>
    </location>
</feature>
<evidence type="ECO:0000313" key="12">
    <source>
        <dbReference type="Proteomes" id="UP000249590"/>
    </source>
</evidence>
<dbReference type="InterPro" id="IPR050366">
    <property type="entry name" value="BP-dependent_transpt_permease"/>
</dbReference>
<proteinExistence type="inferred from homology"/>
<evidence type="ECO:0000256" key="9">
    <source>
        <dbReference type="RuleBase" id="RU363032"/>
    </source>
</evidence>
<evidence type="ECO:0000256" key="8">
    <source>
        <dbReference type="ARBA" id="ARBA00023136"/>
    </source>
</evidence>
<evidence type="ECO:0000256" key="7">
    <source>
        <dbReference type="ARBA" id="ARBA00022989"/>
    </source>
</evidence>
<dbReference type="AlphaFoldDB" id="A0A8B2NLZ3"/>
<keyword evidence="12" id="KW-1185">Reference proteome</keyword>
<comment type="similarity">
    <text evidence="9">Belongs to the binding-protein-dependent transport system permease family.</text>
</comment>
<evidence type="ECO:0000256" key="4">
    <source>
        <dbReference type="ARBA" id="ARBA00022692"/>
    </source>
</evidence>
<dbReference type="Proteomes" id="UP000249590">
    <property type="component" value="Unassembled WGS sequence"/>
</dbReference>